<dbReference type="CDD" id="cd03801">
    <property type="entry name" value="GT4_PimA-like"/>
    <property type="match status" value="1"/>
</dbReference>
<dbReference type="InterPro" id="IPR028098">
    <property type="entry name" value="Glyco_trans_4-like_N"/>
</dbReference>
<name>A0A1I0B5P3_9FIRM</name>
<feature type="domain" description="Glycosyl transferase family 1" evidence="1">
    <location>
        <begin position="174"/>
        <end position="329"/>
    </location>
</feature>
<evidence type="ECO:0000313" key="3">
    <source>
        <dbReference type="EMBL" id="SET02178.1"/>
    </source>
</evidence>
<dbReference type="Proteomes" id="UP000199820">
    <property type="component" value="Unassembled WGS sequence"/>
</dbReference>
<evidence type="ECO:0000313" key="4">
    <source>
        <dbReference type="Proteomes" id="UP000199820"/>
    </source>
</evidence>
<keyword evidence="4" id="KW-1185">Reference proteome</keyword>
<dbReference type="Pfam" id="PF00534">
    <property type="entry name" value="Glycos_transf_1"/>
    <property type="match status" value="1"/>
</dbReference>
<proteinExistence type="predicted"/>
<dbReference type="AlphaFoldDB" id="A0A1I0B5P3"/>
<organism evidence="3 4">
    <name type="scientific">[Clostridium] aminophilum</name>
    <dbReference type="NCBI Taxonomy" id="1526"/>
    <lineage>
        <taxon>Bacteria</taxon>
        <taxon>Bacillati</taxon>
        <taxon>Bacillota</taxon>
        <taxon>Clostridia</taxon>
        <taxon>Lachnospirales</taxon>
        <taxon>Lachnospiraceae</taxon>
    </lineage>
</organism>
<dbReference type="Pfam" id="PF13439">
    <property type="entry name" value="Glyco_transf_4"/>
    <property type="match status" value="1"/>
</dbReference>
<dbReference type="InterPro" id="IPR001296">
    <property type="entry name" value="Glyco_trans_1"/>
</dbReference>
<reference evidence="3 4" key="1">
    <citation type="submission" date="2016-10" db="EMBL/GenBank/DDBJ databases">
        <authorList>
            <person name="de Groot N.N."/>
        </authorList>
    </citation>
    <scope>NUCLEOTIDE SEQUENCE [LARGE SCALE GENOMIC DNA]</scope>
    <source>
        <strain evidence="3 4">KH1P1</strain>
    </source>
</reference>
<dbReference type="PANTHER" id="PTHR12526">
    <property type="entry name" value="GLYCOSYLTRANSFERASE"/>
    <property type="match status" value="1"/>
</dbReference>
<feature type="domain" description="Glycosyltransferase subfamily 4-like N-terminal" evidence="2">
    <location>
        <begin position="57"/>
        <end position="162"/>
    </location>
</feature>
<keyword evidence="3" id="KW-0808">Transferase</keyword>
<dbReference type="Gene3D" id="3.40.50.2000">
    <property type="entry name" value="Glycogen Phosphorylase B"/>
    <property type="match status" value="2"/>
</dbReference>
<protein>
    <submittedName>
        <fullName evidence="3">Glycosyltransferase involved in cell wall bisynthesis</fullName>
    </submittedName>
</protein>
<dbReference type="EMBL" id="FOIL01000003">
    <property type="protein sequence ID" value="SET02178.1"/>
    <property type="molecule type" value="Genomic_DNA"/>
</dbReference>
<dbReference type="RefSeq" id="WP_074648316.1">
    <property type="nucleotide sequence ID" value="NZ_FOIL01000003.1"/>
</dbReference>
<evidence type="ECO:0000259" key="1">
    <source>
        <dbReference type="Pfam" id="PF00534"/>
    </source>
</evidence>
<dbReference type="GO" id="GO:0016757">
    <property type="term" value="F:glycosyltransferase activity"/>
    <property type="evidence" value="ECO:0007669"/>
    <property type="project" value="InterPro"/>
</dbReference>
<accession>A0A1I0B5P3</accession>
<sequence length="354" mass="39712">MIKPKVIMIGPGRDVMGGVSTVINNYYAIGLDNDVDLYYLPTMEDGSKVKKLVVAAKAYMAFGRLVKKYDIVHIHMAAQASFDRKSLFVKRAKKIGKKIIIHQHAADFDKYFFEQVDDKKRTRIKEIFGLADKVIVLSEEWAEFFGKNVCDQGKIEVLYNGVVMPEYEKKDYSDHNVLMLGRLGERKGTYDLLKAIPKVLEQIGDATFYFGGDGDVEQCKKIVAENGLADHVKFLGWVRDEVKEKYLKTCNTFILPSYHEGMPMAVLEAMSYGLTTISTNAGGIPQIIEQGVSGIRVEAGDIDAISSALIDVLKDKDKRMALGKAGRERIRVKFDLRANVIALEKMYQLLCGDS</sequence>
<gene>
    <name evidence="3" type="ORF">SAMN04487771_100398</name>
</gene>
<dbReference type="SUPFAM" id="SSF53756">
    <property type="entry name" value="UDP-Glycosyltransferase/glycogen phosphorylase"/>
    <property type="match status" value="1"/>
</dbReference>
<evidence type="ECO:0000259" key="2">
    <source>
        <dbReference type="Pfam" id="PF13439"/>
    </source>
</evidence>